<organism evidence="1 2">
    <name type="scientific">Ilyodon furcidens</name>
    <name type="common">goldbreast splitfin</name>
    <dbReference type="NCBI Taxonomy" id="33524"/>
    <lineage>
        <taxon>Eukaryota</taxon>
        <taxon>Metazoa</taxon>
        <taxon>Chordata</taxon>
        <taxon>Craniata</taxon>
        <taxon>Vertebrata</taxon>
        <taxon>Euteleostomi</taxon>
        <taxon>Actinopterygii</taxon>
        <taxon>Neopterygii</taxon>
        <taxon>Teleostei</taxon>
        <taxon>Neoteleostei</taxon>
        <taxon>Acanthomorphata</taxon>
        <taxon>Ovalentaria</taxon>
        <taxon>Atherinomorphae</taxon>
        <taxon>Cyprinodontiformes</taxon>
        <taxon>Goodeidae</taxon>
        <taxon>Ilyodon</taxon>
    </lineage>
</organism>
<dbReference type="Proteomes" id="UP001482620">
    <property type="component" value="Unassembled WGS sequence"/>
</dbReference>
<sequence length="117" mass="13553">MAPQSPDLNIMECVWDYMKKRDVRKTTPTEDLWLVLKDVWSNGAAEVLQKLCASVPRIDAVLKAKSGPTIYWFDLDFSFVQSVFCWLGGINTFFFLKHSLFTAFLSHLPKHLHSTWE</sequence>
<reference evidence="1 2" key="1">
    <citation type="submission" date="2021-06" db="EMBL/GenBank/DDBJ databases">
        <authorList>
            <person name="Palmer J.M."/>
        </authorList>
    </citation>
    <scope>NUCLEOTIDE SEQUENCE [LARGE SCALE GENOMIC DNA]</scope>
    <source>
        <strain evidence="2">if_2019</strain>
        <tissue evidence="1">Muscle</tissue>
    </source>
</reference>
<gene>
    <name evidence="1" type="ORF">ILYODFUR_038667</name>
</gene>
<name>A0ABV0UBY4_9TELE</name>
<protein>
    <submittedName>
        <fullName evidence="1">Uncharacterized protein</fullName>
    </submittedName>
</protein>
<comment type="caution">
    <text evidence="1">The sequence shown here is derived from an EMBL/GenBank/DDBJ whole genome shotgun (WGS) entry which is preliminary data.</text>
</comment>
<evidence type="ECO:0000313" key="1">
    <source>
        <dbReference type="EMBL" id="MEQ2242695.1"/>
    </source>
</evidence>
<dbReference type="Gene3D" id="3.30.420.10">
    <property type="entry name" value="Ribonuclease H-like superfamily/Ribonuclease H"/>
    <property type="match status" value="1"/>
</dbReference>
<dbReference type="InterPro" id="IPR036397">
    <property type="entry name" value="RNaseH_sf"/>
</dbReference>
<keyword evidence="2" id="KW-1185">Reference proteome</keyword>
<evidence type="ECO:0000313" key="2">
    <source>
        <dbReference type="Proteomes" id="UP001482620"/>
    </source>
</evidence>
<accession>A0ABV0UBY4</accession>
<dbReference type="EMBL" id="JAHRIQ010067856">
    <property type="protein sequence ID" value="MEQ2242695.1"/>
    <property type="molecule type" value="Genomic_DNA"/>
</dbReference>
<proteinExistence type="predicted"/>